<proteinExistence type="predicted"/>
<dbReference type="InterPro" id="IPR036331">
    <property type="entry name" value="Chagasin-like_sf"/>
</dbReference>
<dbReference type="OrthoDB" id="9815657at2"/>
<sequence>MKQINYLWLVLALCMLGSCSTAKKNQAKKNMVKLSALQGEVSLKKGQKAYYEASVHGSVGYTVSVLVQNDAVLKFVESNYTYKNPEKSHMSGGDEGIKTYVFEAAKPGQAVLKIIEKFRGDVRNTHRIKIDVKDK</sequence>
<evidence type="ECO:0000313" key="5">
    <source>
        <dbReference type="Proteomes" id="UP000004095"/>
    </source>
</evidence>
<feature type="signal peptide" evidence="3">
    <location>
        <begin position="1"/>
        <end position="22"/>
    </location>
</feature>
<dbReference type="AlphaFoldDB" id="A1ZD40"/>
<evidence type="ECO:0000256" key="2">
    <source>
        <dbReference type="ARBA" id="ARBA00022704"/>
    </source>
</evidence>
<organism evidence="4 5">
    <name type="scientific">Microscilla marina ATCC 23134</name>
    <dbReference type="NCBI Taxonomy" id="313606"/>
    <lineage>
        <taxon>Bacteria</taxon>
        <taxon>Pseudomonadati</taxon>
        <taxon>Bacteroidota</taxon>
        <taxon>Cytophagia</taxon>
        <taxon>Cytophagales</taxon>
        <taxon>Microscillaceae</taxon>
        <taxon>Microscilla</taxon>
    </lineage>
</organism>
<evidence type="ECO:0000313" key="4">
    <source>
        <dbReference type="EMBL" id="EAY31579.1"/>
    </source>
</evidence>
<accession>A1ZD40</accession>
<keyword evidence="5" id="KW-1185">Reference proteome</keyword>
<dbReference type="Proteomes" id="UP000004095">
    <property type="component" value="Unassembled WGS sequence"/>
</dbReference>
<dbReference type="RefSeq" id="WP_002693288.1">
    <property type="nucleotide sequence ID" value="NZ_AAWS01000002.1"/>
</dbReference>
<name>A1ZD40_MICM2</name>
<reference evidence="4 5" key="1">
    <citation type="submission" date="2007-01" db="EMBL/GenBank/DDBJ databases">
        <authorList>
            <person name="Haygood M."/>
            <person name="Podell S."/>
            <person name="Anderson C."/>
            <person name="Hopkinson B."/>
            <person name="Roe K."/>
            <person name="Barbeau K."/>
            <person name="Gaasterland T."/>
            <person name="Ferriera S."/>
            <person name="Johnson J."/>
            <person name="Kravitz S."/>
            <person name="Beeson K."/>
            <person name="Sutton G."/>
            <person name="Rogers Y.-H."/>
            <person name="Friedman R."/>
            <person name="Frazier M."/>
            <person name="Venter J.C."/>
        </authorList>
    </citation>
    <scope>NUCLEOTIDE SEQUENCE [LARGE SCALE GENOMIC DNA]</scope>
    <source>
        <strain evidence="4 5">ATCC 23134</strain>
    </source>
</reference>
<dbReference type="eggNOG" id="ENOG5033CKQ">
    <property type="taxonomic scope" value="Bacteria"/>
</dbReference>
<keyword evidence="2" id="KW-0789">Thiol protease inhibitor</keyword>
<feature type="chain" id="PRO_5002641798" evidence="3">
    <location>
        <begin position="23"/>
        <end position="135"/>
    </location>
</feature>
<evidence type="ECO:0000256" key="1">
    <source>
        <dbReference type="ARBA" id="ARBA00022690"/>
    </source>
</evidence>
<protein>
    <submittedName>
        <fullName evidence="4">Lipoprotein, putative</fullName>
    </submittedName>
</protein>
<gene>
    <name evidence="4" type="ORF">M23134_05085</name>
</gene>
<evidence type="ECO:0000256" key="3">
    <source>
        <dbReference type="SAM" id="SignalP"/>
    </source>
</evidence>
<comment type="caution">
    <text evidence="4">The sequence shown here is derived from an EMBL/GenBank/DDBJ whole genome shotgun (WGS) entry which is preliminary data.</text>
</comment>
<keyword evidence="3" id="KW-0732">Signal</keyword>
<dbReference type="GO" id="GO:0004869">
    <property type="term" value="F:cysteine-type endopeptidase inhibitor activity"/>
    <property type="evidence" value="ECO:0007669"/>
    <property type="project" value="UniProtKB-KW"/>
</dbReference>
<keyword evidence="1" id="KW-0646">Protease inhibitor</keyword>
<dbReference type="EMBL" id="AAWS01000002">
    <property type="protein sequence ID" value="EAY31579.1"/>
    <property type="molecule type" value="Genomic_DNA"/>
</dbReference>
<dbReference type="Gene3D" id="2.60.40.2020">
    <property type="match status" value="1"/>
</dbReference>
<dbReference type="PROSITE" id="PS51257">
    <property type="entry name" value="PROKAR_LIPOPROTEIN"/>
    <property type="match status" value="1"/>
</dbReference>
<keyword evidence="4" id="KW-0449">Lipoprotein</keyword>